<evidence type="ECO:0000256" key="3">
    <source>
        <dbReference type="ARBA" id="ARBA00022475"/>
    </source>
</evidence>
<dbReference type="PRINTS" id="PR01589">
    <property type="entry name" value="CLAUDIN2"/>
</dbReference>
<evidence type="ECO:0000256" key="6">
    <source>
        <dbReference type="ARBA" id="ARBA00022989"/>
    </source>
</evidence>
<evidence type="ECO:0000256" key="4">
    <source>
        <dbReference type="ARBA" id="ARBA00022692"/>
    </source>
</evidence>
<keyword evidence="7 8" id="KW-0472">Membrane</keyword>
<dbReference type="Gene3D" id="1.20.140.150">
    <property type="match status" value="1"/>
</dbReference>
<organism evidence="9 10">
    <name type="scientific">Paramormyrops kingsleyae</name>
    <dbReference type="NCBI Taxonomy" id="1676925"/>
    <lineage>
        <taxon>Eukaryota</taxon>
        <taxon>Metazoa</taxon>
        <taxon>Chordata</taxon>
        <taxon>Craniata</taxon>
        <taxon>Vertebrata</taxon>
        <taxon>Euteleostomi</taxon>
        <taxon>Actinopterygii</taxon>
        <taxon>Neopterygii</taxon>
        <taxon>Teleostei</taxon>
        <taxon>Osteoglossocephala</taxon>
        <taxon>Osteoglossomorpha</taxon>
        <taxon>Osteoglossiformes</taxon>
        <taxon>Mormyridae</taxon>
        <taxon>Paramormyrops</taxon>
    </lineage>
</organism>
<keyword evidence="5 8" id="KW-0965">Cell junction</keyword>
<dbReference type="Pfam" id="PF00822">
    <property type="entry name" value="PMP22_Claudin"/>
    <property type="match status" value="1"/>
</dbReference>
<comment type="similarity">
    <text evidence="1 8">Belongs to the claudin family.</text>
</comment>
<dbReference type="PRINTS" id="PR01077">
    <property type="entry name" value="CLAUDIN"/>
</dbReference>
<sequence>MPMMGLELLGFVLGVLGMLATLVVTLLPHWKTSAFTVNSIVTVVEQKKGLWMECVFQSTGSFQCDPYDSILALPADLQTARAMMVTSNVLSILGCLAATLGMQCTVCLDGSSGKAKVAGAAGCCFLLAGFLCLIPVSWVTNEVVQTFYQPSLPSMYKDELGECLYAGLAASVVSLLAGVVLCLSCCDASGSGGATRAGTGYPRIVLPSLMFWNHSGYEPCSRVLGDDSMSLAAV</sequence>
<dbReference type="AlphaFoldDB" id="A0A3B3S674"/>
<dbReference type="InterPro" id="IPR006187">
    <property type="entry name" value="Claudin"/>
</dbReference>
<comment type="subcellular location">
    <subcellularLocation>
        <location evidence="8">Cell junction</location>
        <location evidence="8">Tight junction</location>
    </subcellularLocation>
    <subcellularLocation>
        <location evidence="8">Cell membrane</location>
        <topology evidence="8">Multi-pass membrane protein</topology>
    </subcellularLocation>
</comment>
<keyword evidence="10" id="KW-1185">Reference proteome</keyword>
<dbReference type="GO" id="GO:0005198">
    <property type="term" value="F:structural molecule activity"/>
    <property type="evidence" value="ECO:0007669"/>
    <property type="project" value="InterPro"/>
</dbReference>
<dbReference type="PROSITE" id="PS01346">
    <property type="entry name" value="CLAUDIN"/>
    <property type="match status" value="1"/>
</dbReference>
<feature type="transmembrane region" description="Helical" evidence="8">
    <location>
        <begin position="117"/>
        <end position="138"/>
    </location>
</feature>
<evidence type="ECO:0000256" key="5">
    <source>
        <dbReference type="ARBA" id="ARBA00022949"/>
    </source>
</evidence>
<keyword evidence="3 8" id="KW-1003">Cell membrane</keyword>
<protein>
    <recommendedName>
        <fullName evidence="8">Claudin</fullName>
    </recommendedName>
</protein>
<evidence type="ECO:0000256" key="8">
    <source>
        <dbReference type="RuleBase" id="RU060637"/>
    </source>
</evidence>
<dbReference type="FunFam" id="1.20.140.150:FF:000001">
    <property type="entry name" value="Claudin"/>
    <property type="match status" value="1"/>
</dbReference>
<proteinExistence type="inferred from homology"/>
<dbReference type="Ensembl" id="ENSPKIT00000007022.1">
    <property type="protein sequence ID" value="ENSPKIP00000026269.1"/>
    <property type="gene ID" value="ENSPKIG00000008818.1"/>
</dbReference>
<feature type="transmembrane region" description="Helical" evidence="8">
    <location>
        <begin position="164"/>
        <end position="186"/>
    </location>
</feature>
<dbReference type="PANTHER" id="PTHR12002">
    <property type="entry name" value="CLAUDIN"/>
    <property type="match status" value="1"/>
</dbReference>
<comment type="caution">
    <text evidence="8">Lacks conserved residue(s) required for the propagation of feature annotation.</text>
</comment>
<evidence type="ECO:0000256" key="1">
    <source>
        <dbReference type="ARBA" id="ARBA00008295"/>
    </source>
</evidence>
<evidence type="ECO:0000313" key="9">
    <source>
        <dbReference type="Ensembl" id="ENSPKIP00000026269.1"/>
    </source>
</evidence>
<dbReference type="GO" id="GO:0005923">
    <property type="term" value="C:bicellular tight junction"/>
    <property type="evidence" value="ECO:0007669"/>
    <property type="project" value="UniProtKB-SubCell"/>
</dbReference>
<reference evidence="9" key="2">
    <citation type="submission" date="2025-09" db="UniProtKB">
        <authorList>
            <consortium name="Ensembl"/>
        </authorList>
    </citation>
    <scope>IDENTIFICATION</scope>
</reference>
<keyword evidence="6 8" id="KW-1133">Transmembrane helix</keyword>
<dbReference type="Proteomes" id="UP000261540">
    <property type="component" value="Unplaced"/>
</dbReference>
<comment type="function">
    <text evidence="8">Claudins function as major constituents of the tight junction complexes that regulate the permeability of epithelia.</text>
</comment>
<evidence type="ECO:0000256" key="7">
    <source>
        <dbReference type="ARBA" id="ARBA00023136"/>
    </source>
</evidence>
<dbReference type="InterPro" id="IPR017974">
    <property type="entry name" value="Claudin_CS"/>
</dbReference>
<dbReference type="GO" id="GO:0005886">
    <property type="term" value="C:plasma membrane"/>
    <property type="evidence" value="ECO:0007669"/>
    <property type="project" value="UniProtKB-SubCell"/>
</dbReference>
<keyword evidence="2 8" id="KW-0796">Tight junction</keyword>
<evidence type="ECO:0000256" key="2">
    <source>
        <dbReference type="ARBA" id="ARBA00022427"/>
    </source>
</evidence>
<accession>A0A3B3S674</accession>
<dbReference type="InterPro" id="IPR005411">
    <property type="entry name" value="Claudin2"/>
</dbReference>
<evidence type="ECO:0000313" key="10">
    <source>
        <dbReference type="Proteomes" id="UP000261540"/>
    </source>
</evidence>
<keyword evidence="4 8" id="KW-0812">Transmembrane</keyword>
<dbReference type="InterPro" id="IPR004031">
    <property type="entry name" value="PMP22/EMP/MP20/Claudin"/>
</dbReference>
<reference evidence="9" key="1">
    <citation type="submission" date="2025-08" db="UniProtKB">
        <authorList>
            <consortium name="Ensembl"/>
        </authorList>
    </citation>
    <scope>IDENTIFICATION</scope>
</reference>
<name>A0A3B3S674_9TELE</name>
<feature type="transmembrane region" description="Helical" evidence="8">
    <location>
        <begin position="89"/>
        <end position="108"/>
    </location>
</feature>
<dbReference type="GeneTree" id="ENSGT00940000160785"/>
<dbReference type="STRING" id="1676925.ENSPKIP00000026269"/>